<dbReference type="SUPFAM" id="SSF46785">
    <property type="entry name" value="Winged helix' DNA-binding domain"/>
    <property type="match status" value="1"/>
</dbReference>
<gene>
    <name evidence="1" type="ORF">EVA92_01840</name>
</gene>
<name>A0A520N0B0_9GAMM</name>
<evidence type="ECO:0008006" key="3">
    <source>
        <dbReference type="Google" id="ProtNLM"/>
    </source>
</evidence>
<evidence type="ECO:0000313" key="1">
    <source>
        <dbReference type="EMBL" id="RZO26914.1"/>
    </source>
</evidence>
<dbReference type="AlphaFoldDB" id="A0A520N0B0"/>
<comment type="caution">
    <text evidence="1">The sequence shown here is derived from an EMBL/GenBank/DDBJ whole genome shotgun (WGS) entry which is preliminary data.</text>
</comment>
<dbReference type="InterPro" id="IPR036388">
    <property type="entry name" value="WH-like_DNA-bd_sf"/>
</dbReference>
<sequence>MSKVTNKIIKLRKNLVDLMQELSINDLNETEISIFFNIVHRIEKSGYCSMLQAVEVSKKSRSTVYKTIRKLVQKNIFSISTSKSDRRSFLVNIKI</sequence>
<evidence type="ECO:0000313" key="2">
    <source>
        <dbReference type="Proteomes" id="UP000315825"/>
    </source>
</evidence>
<accession>A0A520N0B0</accession>
<dbReference type="EMBL" id="SHBE01000002">
    <property type="protein sequence ID" value="RZO26914.1"/>
    <property type="molecule type" value="Genomic_DNA"/>
</dbReference>
<protein>
    <recommendedName>
        <fullName evidence="3">Transcription regulator TrmB N-terminal domain-containing protein</fullName>
    </recommendedName>
</protein>
<dbReference type="InterPro" id="IPR036390">
    <property type="entry name" value="WH_DNA-bd_sf"/>
</dbReference>
<organism evidence="1 2">
    <name type="scientific">SAR86 cluster bacterium</name>
    <dbReference type="NCBI Taxonomy" id="2030880"/>
    <lineage>
        <taxon>Bacteria</taxon>
        <taxon>Pseudomonadati</taxon>
        <taxon>Pseudomonadota</taxon>
        <taxon>Gammaproteobacteria</taxon>
        <taxon>SAR86 cluster</taxon>
    </lineage>
</organism>
<dbReference type="Proteomes" id="UP000315825">
    <property type="component" value="Unassembled WGS sequence"/>
</dbReference>
<proteinExistence type="predicted"/>
<dbReference type="Gene3D" id="1.10.10.10">
    <property type="entry name" value="Winged helix-like DNA-binding domain superfamily/Winged helix DNA-binding domain"/>
    <property type="match status" value="1"/>
</dbReference>
<reference evidence="1 2" key="1">
    <citation type="submission" date="2019-02" db="EMBL/GenBank/DDBJ databases">
        <title>Prokaryotic population dynamics and viral predation in marine succession experiment using metagenomics: the confinement effect.</title>
        <authorList>
            <person name="Haro-Moreno J.M."/>
            <person name="Rodriguez-Valera F."/>
            <person name="Lopez-Perez M."/>
        </authorList>
    </citation>
    <scope>NUCLEOTIDE SEQUENCE [LARGE SCALE GENOMIC DNA]</scope>
    <source>
        <strain evidence="1">MED-G159</strain>
    </source>
</reference>